<comment type="caution">
    <text evidence="2">The sequence shown here is derived from an EMBL/GenBank/DDBJ whole genome shotgun (WGS) entry which is preliminary data.</text>
</comment>
<evidence type="ECO:0000313" key="3">
    <source>
        <dbReference type="Proteomes" id="UP000729402"/>
    </source>
</evidence>
<gene>
    <name evidence="2" type="ORF">GUJ93_ZPchr0012g20145</name>
</gene>
<sequence length="194" mass="20814">MRTGGAPNGPSGRPARINSPCRPTELLLLNWPASRASTFTSKPKTSSLISPPLPVMMERGAPAAPVDPRFLQRQVVAAAAAAMAPGPSKTRDPRELRQTSVRFREQTLELGPTVCSAWSIELATRGRLGPSTEARKLGLESIPEPREVEVIFFEAFFDAGLGFPGSELLSGILDAFHLELPPAISEHCGSPLHL</sequence>
<dbReference type="AlphaFoldDB" id="A0A8J5WPC9"/>
<keyword evidence="3" id="KW-1185">Reference proteome</keyword>
<protein>
    <submittedName>
        <fullName evidence="2">Uncharacterized protein</fullName>
    </submittedName>
</protein>
<dbReference type="Proteomes" id="UP000729402">
    <property type="component" value="Unassembled WGS sequence"/>
</dbReference>
<accession>A0A8J5WPC9</accession>
<feature type="region of interest" description="Disordered" evidence="1">
    <location>
        <begin position="1"/>
        <end position="20"/>
    </location>
</feature>
<evidence type="ECO:0000256" key="1">
    <source>
        <dbReference type="SAM" id="MobiDB-lite"/>
    </source>
</evidence>
<reference evidence="2" key="2">
    <citation type="submission" date="2021-02" db="EMBL/GenBank/DDBJ databases">
        <authorList>
            <person name="Kimball J.A."/>
            <person name="Haas M.W."/>
            <person name="Macchietto M."/>
            <person name="Kono T."/>
            <person name="Duquette J."/>
            <person name="Shao M."/>
        </authorList>
    </citation>
    <scope>NUCLEOTIDE SEQUENCE</scope>
    <source>
        <tissue evidence="2">Fresh leaf tissue</tissue>
    </source>
</reference>
<reference evidence="2" key="1">
    <citation type="journal article" date="2021" name="bioRxiv">
        <title>Whole Genome Assembly and Annotation of Northern Wild Rice, Zizania palustris L., Supports a Whole Genome Duplication in the Zizania Genus.</title>
        <authorList>
            <person name="Haas M."/>
            <person name="Kono T."/>
            <person name="Macchietto M."/>
            <person name="Millas R."/>
            <person name="McGilp L."/>
            <person name="Shao M."/>
            <person name="Duquette J."/>
            <person name="Hirsch C.N."/>
            <person name="Kimball J."/>
        </authorList>
    </citation>
    <scope>NUCLEOTIDE SEQUENCE</scope>
    <source>
        <tissue evidence="2">Fresh leaf tissue</tissue>
    </source>
</reference>
<dbReference type="OrthoDB" id="685425at2759"/>
<organism evidence="2 3">
    <name type="scientific">Zizania palustris</name>
    <name type="common">Northern wild rice</name>
    <dbReference type="NCBI Taxonomy" id="103762"/>
    <lineage>
        <taxon>Eukaryota</taxon>
        <taxon>Viridiplantae</taxon>
        <taxon>Streptophyta</taxon>
        <taxon>Embryophyta</taxon>
        <taxon>Tracheophyta</taxon>
        <taxon>Spermatophyta</taxon>
        <taxon>Magnoliopsida</taxon>
        <taxon>Liliopsida</taxon>
        <taxon>Poales</taxon>
        <taxon>Poaceae</taxon>
        <taxon>BOP clade</taxon>
        <taxon>Oryzoideae</taxon>
        <taxon>Oryzeae</taxon>
        <taxon>Zizaniinae</taxon>
        <taxon>Zizania</taxon>
    </lineage>
</organism>
<dbReference type="EMBL" id="JAAALK010000080">
    <property type="protein sequence ID" value="KAG8095130.1"/>
    <property type="molecule type" value="Genomic_DNA"/>
</dbReference>
<evidence type="ECO:0000313" key="2">
    <source>
        <dbReference type="EMBL" id="KAG8095130.1"/>
    </source>
</evidence>
<name>A0A8J5WPC9_ZIZPA</name>
<proteinExistence type="predicted"/>